<dbReference type="InterPro" id="IPR013655">
    <property type="entry name" value="PAS_fold_3"/>
</dbReference>
<dbReference type="SUPFAM" id="SSF55874">
    <property type="entry name" value="ATPase domain of HSP90 chaperone/DNA topoisomerase II/histidine kinase"/>
    <property type="match status" value="1"/>
</dbReference>
<sequence>MADSPDSPNMSELIQRAEQYDDSGVLARSLLQAIHSGHIGVWVWQAQTGTMLWNDCMYDIYGLDAASFAGTLEAWSATVHPDDLARVSADVTAALKGERPYNTIFRMVRPDGGIRYLRGTAWVERDEAGKPLRMCGINEDVTERERLINLLAAVQQSTLRNVGDEYFQALVASLVRVLGVRMALVARRLPPELPACCCSMALLDGGRSLPMEYFPVDGSPAAVVLANGSFATERGICTQFPADETLQRSQAEAYLAVALENDSGQHIGYLAVIDDKPMPDVAHNLELLKLLAGRASAELQRMLDEAEILRLNSELERRVGERTAELRRTLKELETFSYSVSHDLRAPLRAISGFVGILQEEYGEGLDETGRDYMRRVVTATDRMGRLIDDLLSLSRISTRNLHLQPVNLGKLAHEILDELEVDTSHPSVLRQIPDNLTAYGDAGLLRLALDNLIGNAWKFSRYTESPLIEMGAEERDGGKEFFIRDNGAGFDAANATKLFAPFQRYHGTDLFPGSGIGLAIVQRIVYRHHGTLRIQSCPDDGATVYFRLPGAAEISLLEAP</sequence>
<dbReference type="SUPFAM" id="SSF55781">
    <property type="entry name" value="GAF domain-like"/>
    <property type="match status" value="1"/>
</dbReference>
<evidence type="ECO:0000256" key="4">
    <source>
        <dbReference type="ARBA" id="ARBA00022679"/>
    </source>
</evidence>
<dbReference type="InterPro" id="IPR003594">
    <property type="entry name" value="HATPase_dom"/>
</dbReference>
<evidence type="ECO:0000256" key="3">
    <source>
        <dbReference type="ARBA" id="ARBA00022553"/>
    </source>
</evidence>
<dbReference type="SUPFAM" id="SSF55785">
    <property type="entry name" value="PYP-like sensor domain (PAS domain)"/>
    <property type="match status" value="1"/>
</dbReference>
<dbReference type="SMART" id="SM00086">
    <property type="entry name" value="PAC"/>
    <property type="match status" value="1"/>
</dbReference>
<evidence type="ECO:0000259" key="8">
    <source>
        <dbReference type="PROSITE" id="PS50113"/>
    </source>
</evidence>
<evidence type="ECO:0000259" key="7">
    <source>
        <dbReference type="PROSITE" id="PS50109"/>
    </source>
</evidence>
<comment type="catalytic activity">
    <reaction evidence="1">
        <text>ATP + protein L-histidine = ADP + protein N-phospho-L-histidine.</text>
        <dbReference type="EC" id="2.7.13.3"/>
    </reaction>
</comment>
<organism evidence="9 10">
    <name type="scientific">Parachitinimonas caeni</name>
    <dbReference type="NCBI Taxonomy" id="3031301"/>
    <lineage>
        <taxon>Bacteria</taxon>
        <taxon>Pseudomonadati</taxon>
        <taxon>Pseudomonadota</taxon>
        <taxon>Betaproteobacteria</taxon>
        <taxon>Neisseriales</taxon>
        <taxon>Chitinibacteraceae</taxon>
        <taxon>Parachitinimonas</taxon>
    </lineage>
</organism>
<dbReference type="InterPro" id="IPR003661">
    <property type="entry name" value="HisK_dim/P_dom"/>
</dbReference>
<dbReference type="PROSITE" id="PS50109">
    <property type="entry name" value="HIS_KIN"/>
    <property type="match status" value="1"/>
</dbReference>
<dbReference type="EMBL" id="JARRAF010000015">
    <property type="protein sequence ID" value="MDK2125097.1"/>
    <property type="molecule type" value="Genomic_DNA"/>
</dbReference>
<evidence type="ECO:0000256" key="2">
    <source>
        <dbReference type="ARBA" id="ARBA00012438"/>
    </source>
</evidence>
<dbReference type="InterPro" id="IPR001610">
    <property type="entry name" value="PAC"/>
</dbReference>
<name>A0ABT7E2G0_9NEIS</name>
<dbReference type="RefSeq" id="WP_284101409.1">
    <property type="nucleotide sequence ID" value="NZ_JARRAF010000015.1"/>
</dbReference>
<dbReference type="Gene3D" id="3.30.450.20">
    <property type="entry name" value="PAS domain"/>
    <property type="match status" value="1"/>
</dbReference>
<keyword evidence="10" id="KW-1185">Reference proteome</keyword>
<dbReference type="CDD" id="cd00130">
    <property type="entry name" value="PAS"/>
    <property type="match status" value="1"/>
</dbReference>
<dbReference type="InterPro" id="IPR036890">
    <property type="entry name" value="HATPase_C_sf"/>
</dbReference>
<reference evidence="9" key="1">
    <citation type="submission" date="2023-03" db="EMBL/GenBank/DDBJ databases">
        <title>Chitinimonas shenzhenensis gen. nov., sp. nov., a novel member of family Burkholderiaceae isolated from activated sludge collected in Shen Zhen, China.</title>
        <authorList>
            <person name="Wang X."/>
        </authorList>
    </citation>
    <scope>NUCLEOTIDE SEQUENCE</scope>
    <source>
        <strain evidence="9">DQS-5</strain>
    </source>
</reference>
<dbReference type="NCBIfam" id="TIGR00229">
    <property type="entry name" value="sensory_box"/>
    <property type="match status" value="1"/>
</dbReference>
<evidence type="ECO:0000256" key="1">
    <source>
        <dbReference type="ARBA" id="ARBA00000085"/>
    </source>
</evidence>
<dbReference type="Gene3D" id="1.10.287.130">
    <property type="match status" value="1"/>
</dbReference>
<dbReference type="EC" id="2.7.13.3" evidence="2"/>
<dbReference type="Gene3D" id="3.30.565.10">
    <property type="entry name" value="Histidine kinase-like ATPase, C-terminal domain"/>
    <property type="match status" value="1"/>
</dbReference>
<dbReference type="SMART" id="SM00388">
    <property type="entry name" value="HisKA"/>
    <property type="match status" value="1"/>
</dbReference>
<dbReference type="Pfam" id="PF08447">
    <property type="entry name" value="PAS_3"/>
    <property type="match status" value="1"/>
</dbReference>
<accession>A0ABT7E2G0</accession>
<dbReference type="InterPro" id="IPR005467">
    <property type="entry name" value="His_kinase_dom"/>
</dbReference>
<dbReference type="InterPro" id="IPR036097">
    <property type="entry name" value="HisK_dim/P_sf"/>
</dbReference>
<dbReference type="CDD" id="cd00082">
    <property type="entry name" value="HisKA"/>
    <property type="match status" value="1"/>
</dbReference>
<dbReference type="Pfam" id="PF02518">
    <property type="entry name" value="HATPase_c"/>
    <property type="match status" value="1"/>
</dbReference>
<comment type="caution">
    <text evidence="9">The sequence shown here is derived from an EMBL/GenBank/DDBJ whole genome shotgun (WGS) entry which is preliminary data.</text>
</comment>
<dbReference type="Gene3D" id="2.10.70.100">
    <property type="match status" value="1"/>
</dbReference>
<evidence type="ECO:0000313" key="9">
    <source>
        <dbReference type="EMBL" id="MDK2125097.1"/>
    </source>
</evidence>
<dbReference type="SMART" id="SM00091">
    <property type="entry name" value="PAS"/>
    <property type="match status" value="1"/>
</dbReference>
<dbReference type="SUPFAM" id="SSF47384">
    <property type="entry name" value="Homodimeric domain of signal transducing histidine kinase"/>
    <property type="match status" value="1"/>
</dbReference>
<keyword evidence="4" id="KW-0808">Transferase</keyword>
<proteinExistence type="predicted"/>
<feature type="domain" description="Histidine kinase" evidence="7">
    <location>
        <begin position="339"/>
        <end position="553"/>
    </location>
</feature>
<dbReference type="InterPro" id="IPR000014">
    <property type="entry name" value="PAS"/>
</dbReference>
<evidence type="ECO:0000256" key="5">
    <source>
        <dbReference type="ARBA" id="ARBA00022777"/>
    </source>
</evidence>
<dbReference type="SMART" id="SM00387">
    <property type="entry name" value="HATPase_c"/>
    <property type="match status" value="1"/>
</dbReference>
<keyword evidence="5" id="KW-0418">Kinase</keyword>
<dbReference type="Proteomes" id="UP001172778">
    <property type="component" value="Unassembled WGS sequence"/>
</dbReference>
<dbReference type="Pfam" id="PF00512">
    <property type="entry name" value="HisKA"/>
    <property type="match status" value="1"/>
</dbReference>
<dbReference type="PANTHER" id="PTHR42878">
    <property type="entry name" value="TWO-COMPONENT HISTIDINE KINASE"/>
    <property type="match status" value="1"/>
</dbReference>
<dbReference type="InterPro" id="IPR004358">
    <property type="entry name" value="Sig_transdc_His_kin-like_C"/>
</dbReference>
<gene>
    <name evidence="9" type="ORF">PZA18_13665</name>
</gene>
<dbReference type="SMART" id="SM00065">
    <property type="entry name" value="GAF"/>
    <property type="match status" value="1"/>
</dbReference>
<keyword evidence="3" id="KW-0597">Phosphoprotein</keyword>
<dbReference type="PROSITE" id="PS50113">
    <property type="entry name" value="PAC"/>
    <property type="match status" value="1"/>
</dbReference>
<evidence type="ECO:0000313" key="10">
    <source>
        <dbReference type="Proteomes" id="UP001172778"/>
    </source>
</evidence>
<dbReference type="PRINTS" id="PR00344">
    <property type="entry name" value="BCTRLSENSOR"/>
</dbReference>
<dbReference type="InterPro" id="IPR003018">
    <property type="entry name" value="GAF"/>
</dbReference>
<keyword evidence="6" id="KW-0472">Membrane</keyword>
<feature type="domain" description="PAC" evidence="8">
    <location>
        <begin position="101"/>
        <end position="153"/>
    </location>
</feature>
<dbReference type="InterPro" id="IPR035965">
    <property type="entry name" value="PAS-like_dom_sf"/>
</dbReference>
<dbReference type="PANTHER" id="PTHR42878:SF15">
    <property type="entry name" value="BACTERIOPHYTOCHROME"/>
    <property type="match status" value="1"/>
</dbReference>
<evidence type="ECO:0000256" key="6">
    <source>
        <dbReference type="ARBA" id="ARBA00023136"/>
    </source>
</evidence>
<protein>
    <recommendedName>
        <fullName evidence="2">histidine kinase</fullName>
        <ecNumber evidence="2">2.7.13.3</ecNumber>
    </recommendedName>
</protein>
<dbReference type="InterPro" id="IPR050351">
    <property type="entry name" value="BphY/WalK/GraS-like"/>
</dbReference>
<dbReference type="InterPro" id="IPR000700">
    <property type="entry name" value="PAS-assoc_C"/>
</dbReference>